<evidence type="ECO:0008006" key="4">
    <source>
        <dbReference type="Google" id="ProtNLM"/>
    </source>
</evidence>
<feature type="chain" id="PRO_5047351623" description="Secreted protein" evidence="1">
    <location>
        <begin position="20"/>
        <end position="133"/>
    </location>
</feature>
<evidence type="ECO:0000256" key="1">
    <source>
        <dbReference type="SAM" id="SignalP"/>
    </source>
</evidence>
<name>A0ABY6UPN3_BIOOC</name>
<evidence type="ECO:0000313" key="3">
    <source>
        <dbReference type="Proteomes" id="UP000766486"/>
    </source>
</evidence>
<feature type="signal peptide" evidence="1">
    <location>
        <begin position="1"/>
        <end position="19"/>
    </location>
</feature>
<keyword evidence="1" id="KW-0732">Signal</keyword>
<organism evidence="2 3">
    <name type="scientific">Bionectria ochroleuca</name>
    <name type="common">Gliocladium roseum</name>
    <dbReference type="NCBI Taxonomy" id="29856"/>
    <lineage>
        <taxon>Eukaryota</taxon>
        <taxon>Fungi</taxon>
        <taxon>Dikarya</taxon>
        <taxon>Ascomycota</taxon>
        <taxon>Pezizomycotina</taxon>
        <taxon>Sordariomycetes</taxon>
        <taxon>Hypocreomycetidae</taxon>
        <taxon>Hypocreales</taxon>
        <taxon>Bionectriaceae</taxon>
        <taxon>Clonostachys</taxon>
    </lineage>
</organism>
<evidence type="ECO:0000313" key="2">
    <source>
        <dbReference type="EMBL" id="VUC31791.1"/>
    </source>
</evidence>
<keyword evidence="3" id="KW-1185">Reference proteome</keyword>
<sequence>MSSCIFGLRLSSWVLCSKAAANAVSDLSKRTEDLGARDGFWGFFQARNDTSHEWTTPQSALSQEDVKRTVTLDLSLGSERVASFSVAAVTTDRAIPTFLGIKAVGITKDMDRKRRSDMDCVGHDWGRDDADRE</sequence>
<accession>A0ABY6UPN3</accession>
<dbReference type="Proteomes" id="UP000766486">
    <property type="component" value="Unassembled WGS sequence"/>
</dbReference>
<proteinExistence type="predicted"/>
<gene>
    <name evidence="2" type="ORF">CLO192961_LOCUS315644</name>
</gene>
<comment type="caution">
    <text evidence="2">The sequence shown here is derived from an EMBL/GenBank/DDBJ whole genome shotgun (WGS) entry which is preliminary data.</text>
</comment>
<reference evidence="2 3" key="1">
    <citation type="submission" date="2019-06" db="EMBL/GenBank/DDBJ databases">
        <authorList>
            <person name="Broberg M."/>
        </authorList>
    </citation>
    <scope>NUCLEOTIDE SEQUENCE [LARGE SCALE GENOMIC DNA]</scope>
</reference>
<protein>
    <recommendedName>
        <fullName evidence="4">Secreted protein</fullName>
    </recommendedName>
</protein>
<dbReference type="EMBL" id="CABFNS010000837">
    <property type="protein sequence ID" value="VUC31791.1"/>
    <property type="molecule type" value="Genomic_DNA"/>
</dbReference>